<dbReference type="GO" id="GO:0006629">
    <property type="term" value="P:lipid metabolic process"/>
    <property type="evidence" value="ECO:0007669"/>
    <property type="project" value="InterPro"/>
</dbReference>
<feature type="transmembrane region" description="Helical" evidence="1">
    <location>
        <begin position="226"/>
        <end position="244"/>
    </location>
</feature>
<keyword evidence="1" id="KW-1133">Transmembrane helix</keyword>
<keyword evidence="1" id="KW-0812">Transmembrane</keyword>
<evidence type="ECO:0000313" key="4">
    <source>
        <dbReference type="Proteomes" id="UP000038010"/>
    </source>
</evidence>
<comment type="caution">
    <text evidence="3">The sequence shown here is derived from an EMBL/GenBank/DDBJ whole genome shotgun (WGS) entry which is preliminary data.</text>
</comment>
<feature type="domain" description="Fatty acid desaturase" evidence="2">
    <location>
        <begin position="70"/>
        <end position="349"/>
    </location>
</feature>
<evidence type="ECO:0000256" key="1">
    <source>
        <dbReference type="SAM" id="Phobius"/>
    </source>
</evidence>
<dbReference type="STRING" id="1664694.A0A0N1HQY8"/>
<dbReference type="InterPro" id="IPR005804">
    <property type="entry name" value="FA_desaturase_dom"/>
</dbReference>
<evidence type="ECO:0000313" key="3">
    <source>
        <dbReference type="EMBL" id="KPI40514.1"/>
    </source>
</evidence>
<protein>
    <submittedName>
        <fullName evidence="3">Delta(12) fatty acid desaturase</fullName>
    </submittedName>
</protein>
<dbReference type="PANTHER" id="PTHR32100">
    <property type="entry name" value="OMEGA-6 FATTY ACID DESATURASE, CHLOROPLASTIC"/>
    <property type="match status" value="1"/>
</dbReference>
<dbReference type="Pfam" id="PF00487">
    <property type="entry name" value="FA_desaturase"/>
    <property type="match status" value="1"/>
</dbReference>
<dbReference type="EMBL" id="LFJN01000012">
    <property type="protein sequence ID" value="KPI40514.1"/>
    <property type="molecule type" value="Genomic_DNA"/>
</dbReference>
<keyword evidence="1" id="KW-0472">Membrane</keyword>
<gene>
    <name evidence="3" type="ORF">AB675_7577</name>
</gene>
<dbReference type="GeneID" id="28739837"/>
<name>A0A0N1HQY8_9EURO</name>
<evidence type="ECO:0000259" key="2">
    <source>
        <dbReference type="Pfam" id="PF00487"/>
    </source>
</evidence>
<feature type="transmembrane region" description="Helical" evidence="1">
    <location>
        <begin position="105"/>
        <end position="121"/>
    </location>
</feature>
<dbReference type="CDD" id="cd03507">
    <property type="entry name" value="Delta12-FADS-like"/>
    <property type="match status" value="1"/>
</dbReference>
<accession>A0A0N1HQY8</accession>
<sequence>MSSVNVSEDASPANINLKQLKEAIPAECFQSSATTSLLYLARDIIYAAALVYTALQIDSIPSPWLQAVAWLAYTFAQGCVGTGLWILAHECGHGAFSPYKGLNDFVGWVVHSFLLVPYFSWQITHARHHRYTGNIARDVVFVPPTETELKEGNHRLSKLLEHAEDTPLVTLARLVQFQLIGWQVYLVSNATAGKKSLPDTDNATTSSTTANHFTLTSRLFSPSQRWSVLLTDIGLLLTFGFLYFVSTRVGVKTTLLLYLVPYLWVHHWLVAITYLHHTHPDIPYHTEETWTFTKGAMGTVDRSCMGFIGRHFFHEIVDYHAVHHLFPKIPFYHAERATHAITPLMGDRYMEAKNESFLGSLYSTFKSCNYVAERRDEKNQAGTGQLFWVLKRE</sequence>
<dbReference type="Proteomes" id="UP000038010">
    <property type="component" value="Unassembled WGS sequence"/>
</dbReference>
<dbReference type="AlphaFoldDB" id="A0A0N1HQY8"/>
<reference evidence="3 4" key="1">
    <citation type="submission" date="2015-06" db="EMBL/GenBank/DDBJ databases">
        <title>Draft genome of the ant-associated black yeast Phialophora attae CBS 131958.</title>
        <authorList>
            <person name="Moreno L.F."/>
            <person name="Stielow B.J."/>
            <person name="de Hoog S."/>
            <person name="Vicente V.A."/>
            <person name="Weiss V.A."/>
            <person name="de Vries M."/>
            <person name="Cruz L.M."/>
            <person name="Souza E.M."/>
        </authorList>
    </citation>
    <scope>NUCLEOTIDE SEQUENCE [LARGE SCALE GENOMIC DNA]</scope>
    <source>
        <strain evidence="3 4">CBS 131958</strain>
    </source>
</reference>
<feature type="transmembrane region" description="Helical" evidence="1">
    <location>
        <begin position="67"/>
        <end position="85"/>
    </location>
</feature>
<proteinExistence type="predicted"/>
<dbReference type="GO" id="GO:0016491">
    <property type="term" value="F:oxidoreductase activity"/>
    <property type="evidence" value="ECO:0007669"/>
    <property type="project" value="InterPro"/>
</dbReference>
<dbReference type="VEuPathDB" id="FungiDB:AB675_7577"/>
<keyword evidence="4" id="KW-1185">Reference proteome</keyword>
<organism evidence="3 4">
    <name type="scientific">Cyphellophora attinorum</name>
    <dbReference type="NCBI Taxonomy" id="1664694"/>
    <lineage>
        <taxon>Eukaryota</taxon>
        <taxon>Fungi</taxon>
        <taxon>Dikarya</taxon>
        <taxon>Ascomycota</taxon>
        <taxon>Pezizomycotina</taxon>
        <taxon>Eurotiomycetes</taxon>
        <taxon>Chaetothyriomycetidae</taxon>
        <taxon>Chaetothyriales</taxon>
        <taxon>Cyphellophoraceae</taxon>
        <taxon>Cyphellophora</taxon>
    </lineage>
</organism>
<feature type="transmembrane region" description="Helical" evidence="1">
    <location>
        <begin position="37"/>
        <end position="55"/>
    </location>
</feature>
<dbReference type="InterPro" id="IPR012171">
    <property type="entry name" value="Fatty_acid_desaturase"/>
</dbReference>
<dbReference type="OrthoDB" id="1461976at2759"/>
<dbReference type="RefSeq" id="XP_018000477.1">
    <property type="nucleotide sequence ID" value="XM_018147957.1"/>
</dbReference>
<feature type="transmembrane region" description="Helical" evidence="1">
    <location>
        <begin position="256"/>
        <end position="275"/>
    </location>
</feature>